<dbReference type="EMBL" id="PDUD01000003">
    <property type="protein sequence ID" value="PHN08099.1"/>
    <property type="molecule type" value="Genomic_DNA"/>
</dbReference>
<comment type="caution">
    <text evidence="1">The sequence shown here is derived from an EMBL/GenBank/DDBJ whole genome shotgun (WGS) entry which is preliminary data.</text>
</comment>
<proteinExistence type="predicted"/>
<dbReference type="Pfam" id="PF11138">
    <property type="entry name" value="DUF2911"/>
    <property type="match status" value="1"/>
</dbReference>
<keyword evidence="2" id="KW-1185">Reference proteome</keyword>
<dbReference type="OrthoDB" id="9808374at2"/>
<protein>
    <recommendedName>
        <fullName evidence="3">DUF2911 domain-containing protein</fullName>
    </recommendedName>
</protein>
<evidence type="ECO:0000313" key="1">
    <source>
        <dbReference type="EMBL" id="PHN08099.1"/>
    </source>
</evidence>
<sequence>MEGGDMEEKSSSDMASSEAYTITVLKSDIPSPRKEMKASIGDATITVNYGSPSVKGRNLWGGLVPYDQVWRAGANEATTFEVSKDVTIGGQTLAAGKYGFFLYPKEDGEWEVIFNEVSDQWGAYDYDKSKDVIRVMASPAMVNDSSETMDFMVEGNNLVLRWGKLKLPVAITA</sequence>
<accession>A0A2D0NIS9</accession>
<evidence type="ECO:0000313" key="2">
    <source>
        <dbReference type="Proteomes" id="UP000223913"/>
    </source>
</evidence>
<dbReference type="Proteomes" id="UP000223913">
    <property type="component" value="Unassembled WGS sequence"/>
</dbReference>
<dbReference type="InterPro" id="IPR021314">
    <property type="entry name" value="DUF2911"/>
</dbReference>
<organism evidence="1 2">
    <name type="scientific">Flavilitoribacter nigricans (strain ATCC 23147 / DSM 23189 / NBRC 102662 / NCIMB 1420 / SS-2)</name>
    <name type="common">Lewinella nigricans</name>
    <dbReference type="NCBI Taxonomy" id="1122177"/>
    <lineage>
        <taxon>Bacteria</taxon>
        <taxon>Pseudomonadati</taxon>
        <taxon>Bacteroidota</taxon>
        <taxon>Saprospiria</taxon>
        <taxon>Saprospirales</taxon>
        <taxon>Lewinellaceae</taxon>
        <taxon>Flavilitoribacter</taxon>
    </lineage>
</organism>
<name>A0A2D0NIS9_FLAN2</name>
<reference evidence="1 2" key="1">
    <citation type="submission" date="2017-10" db="EMBL/GenBank/DDBJ databases">
        <title>The draft genome sequence of Lewinella nigricans NBRC 102662.</title>
        <authorList>
            <person name="Wang K."/>
        </authorList>
    </citation>
    <scope>NUCLEOTIDE SEQUENCE [LARGE SCALE GENOMIC DNA]</scope>
    <source>
        <strain evidence="1 2">NBRC 102662</strain>
    </source>
</reference>
<gene>
    <name evidence="1" type="ORF">CRP01_03375</name>
</gene>
<dbReference type="AlphaFoldDB" id="A0A2D0NIS9"/>
<evidence type="ECO:0008006" key="3">
    <source>
        <dbReference type="Google" id="ProtNLM"/>
    </source>
</evidence>